<dbReference type="GO" id="GO:0046872">
    <property type="term" value="F:metal ion binding"/>
    <property type="evidence" value="ECO:0007669"/>
    <property type="project" value="UniProtKB-KW"/>
</dbReference>
<dbReference type="GO" id="GO:0002949">
    <property type="term" value="P:tRNA threonylcarbamoyladenosine modification"/>
    <property type="evidence" value="ECO:0007669"/>
    <property type="project" value="InterPro"/>
</dbReference>
<keyword evidence="4" id="KW-0963">Cytoplasm</keyword>
<evidence type="ECO:0000313" key="11">
    <source>
        <dbReference type="EMBL" id="QII10806.1"/>
    </source>
</evidence>
<dbReference type="PANTHER" id="PTHR33540">
    <property type="entry name" value="TRNA THREONYLCARBAMOYLADENOSINE BIOSYNTHESIS PROTEIN TSAE"/>
    <property type="match status" value="1"/>
</dbReference>
<comment type="subcellular location">
    <subcellularLocation>
        <location evidence="1">Cytoplasm</location>
    </subcellularLocation>
</comment>
<keyword evidence="8" id="KW-0067">ATP-binding</keyword>
<keyword evidence="5" id="KW-0819">tRNA processing</keyword>
<keyword evidence="6" id="KW-0479">Metal-binding</keyword>
<protein>
    <recommendedName>
        <fullName evidence="3">tRNA threonylcarbamoyladenosine biosynthesis protein TsaE</fullName>
    </recommendedName>
    <alternativeName>
        <fullName evidence="10">t(6)A37 threonylcarbamoyladenosine biosynthesis protein TsaE</fullName>
    </alternativeName>
</protein>
<dbReference type="InterPro" id="IPR027417">
    <property type="entry name" value="P-loop_NTPase"/>
</dbReference>
<dbReference type="GO" id="GO:0005737">
    <property type="term" value="C:cytoplasm"/>
    <property type="evidence" value="ECO:0007669"/>
    <property type="project" value="UniProtKB-SubCell"/>
</dbReference>
<dbReference type="Gene3D" id="3.40.50.300">
    <property type="entry name" value="P-loop containing nucleotide triphosphate hydrolases"/>
    <property type="match status" value="1"/>
</dbReference>
<dbReference type="NCBIfam" id="TIGR00150">
    <property type="entry name" value="T6A_YjeE"/>
    <property type="match status" value="1"/>
</dbReference>
<gene>
    <name evidence="11" type="ORF">KsCSTR_14270</name>
</gene>
<reference evidence="11 12" key="1">
    <citation type="submission" date="2020-02" db="EMBL/GenBank/DDBJ databases">
        <title>Newly sequenced genome of strain CSTR1 showed variability in Candidatus Kuenenia stuttgartiensis genomes.</title>
        <authorList>
            <person name="Ding C."/>
            <person name="Adrian L."/>
        </authorList>
    </citation>
    <scope>NUCLEOTIDE SEQUENCE [LARGE SCALE GENOMIC DNA]</scope>
    <source>
        <strain evidence="11 12">CSTR1</strain>
    </source>
</reference>
<name>A0A6G7GMN8_KUEST</name>
<accession>A0A6G7GMN8</accession>
<evidence type="ECO:0000256" key="9">
    <source>
        <dbReference type="ARBA" id="ARBA00022842"/>
    </source>
</evidence>
<evidence type="ECO:0000256" key="4">
    <source>
        <dbReference type="ARBA" id="ARBA00022490"/>
    </source>
</evidence>
<evidence type="ECO:0000256" key="10">
    <source>
        <dbReference type="ARBA" id="ARBA00032441"/>
    </source>
</evidence>
<evidence type="ECO:0000256" key="8">
    <source>
        <dbReference type="ARBA" id="ARBA00022840"/>
    </source>
</evidence>
<dbReference type="Proteomes" id="UP000501926">
    <property type="component" value="Chromosome"/>
</dbReference>
<evidence type="ECO:0000256" key="2">
    <source>
        <dbReference type="ARBA" id="ARBA00007599"/>
    </source>
</evidence>
<dbReference type="SUPFAM" id="SSF52540">
    <property type="entry name" value="P-loop containing nucleoside triphosphate hydrolases"/>
    <property type="match status" value="1"/>
</dbReference>
<evidence type="ECO:0000256" key="3">
    <source>
        <dbReference type="ARBA" id="ARBA00019010"/>
    </source>
</evidence>
<evidence type="ECO:0000313" key="12">
    <source>
        <dbReference type="Proteomes" id="UP000501926"/>
    </source>
</evidence>
<dbReference type="RefSeq" id="WP_230405751.1">
    <property type="nucleotide sequence ID" value="NZ_CP049055.1"/>
</dbReference>
<evidence type="ECO:0000256" key="1">
    <source>
        <dbReference type="ARBA" id="ARBA00004496"/>
    </source>
</evidence>
<proteinExistence type="inferred from homology"/>
<keyword evidence="9" id="KW-0460">Magnesium</keyword>
<dbReference type="AlphaFoldDB" id="A0A6G7GMN8"/>
<evidence type="ECO:0000256" key="6">
    <source>
        <dbReference type="ARBA" id="ARBA00022723"/>
    </source>
</evidence>
<evidence type="ECO:0000256" key="5">
    <source>
        <dbReference type="ARBA" id="ARBA00022694"/>
    </source>
</evidence>
<organism evidence="11 12">
    <name type="scientific">Kuenenia stuttgartiensis</name>
    <dbReference type="NCBI Taxonomy" id="174633"/>
    <lineage>
        <taxon>Bacteria</taxon>
        <taxon>Pseudomonadati</taxon>
        <taxon>Planctomycetota</taxon>
        <taxon>Candidatus Brocadiia</taxon>
        <taxon>Candidatus Brocadiales</taxon>
        <taxon>Candidatus Brocadiaceae</taxon>
        <taxon>Candidatus Kuenenia</taxon>
    </lineage>
</organism>
<dbReference type="PANTHER" id="PTHR33540:SF2">
    <property type="entry name" value="TRNA THREONYLCARBAMOYLADENOSINE BIOSYNTHESIS PROTEIN TSAE"/>
    <property type="match status" value="1"/>
</dbReference>
<dbReference type="InterPro" id="IPR003442">
    <property type="entry name" value="T6A_TsaE"/>
</dbReference>
<comment type="similarity">
    <text evidence="2">Belongs to the TsaE family.</text>
</comment>
<dbReference type="GO" id="GO:0005524">
    <property type="term" value="F:ATP binding"/>
    <property type="evidence" value="ECO:0007669"/>
    <property type="project" value="UniProtKB-KW"/>
</dbReference>
<dbReference type="EMBL" id="CP049055">
    <property type="protein sequence ID" value="QII10806.1"/>
    <property type="molecule type" value="Genomic_DNA"/>
</dbReference>
<evidence type="ECO:0000256" key="7">
    <source>
        <dbReference type="ARBA" id="ARBA00022741"/>
    </source>
</evidence>
<keyword evidence="7" id="KW-0547">Nucleotide-binding</keyword>
<dbReference type="Pfam" id="PF02367">
    <property type="entry name" value="TsaE"/>
    <property type="match status" value="1"/>
</dbReference>
<sequence length="179" mass="19868">MLSIFKKPKRIMDGAGTLAKKGHEIIFTSKNAEETIKFGKALGTLLTNGHVVALIGDLGTGKTTMVKGIVTGLDVKDSRNVKSPTFSLAHKYNGRIPVYHIDAYRLSGSQELLDIGSDEMIFGNGVTIIEWADNVPDSLPEEYLKITLTHVSEERRNIKACAYGKRYDQIIQLLRDWCD</sequence>